<dbReference type="AlphaFoldDB" id="A0A2S8GQN4"/>
<evidence type="ECO:0000313" key="3">
    <source>
        <dbReference type="Proteomes" id="UP000237819"/>
    </source>
</evidence>
<proteinExistence type="predicted"/>
<feature type="chain" id="PRO_5015696223" description="DUF4142 domain-containing protein" evidence="1">
    <location>
        <begin position="27"/>
        <end position="169"/>
    </location>
</feature>
<dbReference type="EMBL" id="PUHZ01000008">
    <property type="protein sequence ID" value="PQO46712.1"/>
    <property type="molecule type" value="Genomic_DNA"/>
</dbReference>
<dbReference type="RefSeq" id="WP_105334838.1">
    <property type="nucleotide sequence ID" value="NZ_PUHZ01000008.1"/>
</dbReference>
<name>A0A2S8GQN4_9BACT</name>
<evidence type="ECO:0008006" key="4">
    <source>
        <dbReference type="Google" id="ProtNLM"/>
    </source>
</evidence>
<dbReference type="Proteomes" id="UP000237819">
    <property type="component" value="Unassembled WGS sequence"/>
</dbReference>
<gene>
    <name evidence="2" type="ORF">C5Y93_07715</name>
</gene>
<dbReference type="OrthoDB" id="278759at2"/>
<dbReference type="PROSITE" id="PS51257">
    <property type="entry name" value="PROKAR_LIPOPROTEIN"/>
    <property type="match status" value="1"/>
</dbReference>
<comment type="caution">
    <text evidence="2">The sequence shown here is derived from an EMBL/GenBank/DDBJ whole genome shotgun (WGS) entry which is preliminary data.</text>
</comment>
<protein>
    <recommendedName>
        <fullName evidence="4">DUF4142 domain-containing protein</fullName>
    </recommendedName>
</protein>
<accession>A0A2S8GQN4</accession>
<evidence type="ECO:0000313" key="2">
    <source>
        <dbReference type="EMBL" id="PQO46712.1"/>
    </source>
</evidence>
<reference evidence="2 3" key="1">
    <citation type="submission" date="2018-02" db="EMBL/GenBank/DDBJ databases">
        <title>Comparative genomes isolates from brazilian mangrove.</title>
        <authorList>
            <person name="Araujo J.E."/>
            <person name="Taketani R.G."/>
            <person name="Silva M.C.P."/>
            <person name="Loureco M.V."/>
            <person name="Andreote F.D."/>
        </authorList>
    </citation>
    <scope>NUCLEOTIDE SEQUENCE [LARGE SCALE GENOMIC DNA]</scope>
    <source>
        <strain evidence="2 3">Nap-Phe MGV</strain>
    </source>
</reference>
<feature type="signal peptide" evidence="1">
    <location>
        <begin position="1"/>
        <end position="26"/>
    </location>
</feature>
<keyword evidence="1" id="KW-0732">Signal</keyword>
<sequence length="169" mass="18196">MTRFATFLLLLLLAAPILVGLGCASGAEEHAEHIDPPHRPQDFVAAVERLREIQIAAASEQAISTAHPSGDVVQEAADLLKWLPELAADSDLKRADWDKMYAATAGIRMEAAVWQGTSGKTYELRRVAEPLQETLPGLEANAAAIRRLKAEQFSLGDLPAEPVSEGSDT</sequence>
<organism evidence="2 3">
    <name type="scientific">Blastopirellula marina</name>
    <dbReference type="NCBI Taxonomy" id="124"/>
    <lineage>
        <taxon>Bacteria</taxon>
        <taxon>Pseudomonadati</taxon>
        <taxon>Planctomycetota</taxon>
        <taxon>Planctomycetia</taxon>
        <taxon>Pirellulales</taxon>
        <taxon>Pirellulaceae</taxon>
        <taxon>Blastopirellula</taxon>
    </lineage>
</organism>
<evidence type="ECO:0000256" key="1">
    <source>
        <dbReference type="SAM" id="SignalP"/>
    </source>
</evidence>